<gene>
    <name evidence="7" type="ORF">ACFSJF_16870</name>
</gene>
<keyword evidence="1" id="KW-0547">Nucleotide-binding</keyword>
<feature type="domain" description="Sigma-54 factor interaction" evidence="5">
    <location>
        <begin position="368"/>
        <end position="598"/>
    </location>
</feature>
<dbReference type="InterPro" id="IPR002078">
    <property type="entry name" value="Sigma_54_int"/>
</dbReference>
<protein>
    <submittedName>
        <fullName evidence="7">Sigma 54-interacting transcriptional regulator</fullName>
    </submittedName>
</protein>
<dbReference type="InterPro" id="IPR058031">
    <property type="entry name" value="AAA_lid_NorR"/>
</dbReference>
<keyword evidence="8" id="KW-1185">Reference proteome</keyword>
<evidence type="ECO:0000259" key="5">
    <source>
        <dbReference type="PROSITE" id="PS50045"/>
    </source>
</evidence>
<dbReference type="InterPro" id="IPR027417">
    <property type="entry name" value="P-loop_NTPase"/>
</dbReference>
<evidence type="ECO:0000259" key="6">
    <source>
        <dbReference type="PROSITE" id="PS50112"/>
    </source>
</evidence>
<proteinExistence type="predicted"/>
<dbReference type="Gene3D" id="1.10.10.60">
    <property type="entry name" value="Homeodomain-like"/>
    <property type="match status" value="1"/>
</dbReference>
<dbReference type="InterPro" id="IPR000014">
    <property type="entry name" value="PAS"/>
</dbReference>
<dbReference type="PRINTS" id="PR01590">
    <property type="entry name" value="HTHFIS"/>
</dbReference>
<evidence type="ECO:0000313" key="7">
    <source>
        <dbReference type="EMBL" id="MFD2045952.1"/>
    </source>
</evidence>
<dbReference type="SUPFAM" id="SSF52540">
    <property type="entry name" value="P-loop containing nucleoside triphosphate hydrolases"/>
    <property type="match status" value="1"/>
</dbReference>
<keyword evidence="2" id="KW-0067">ATP-binding</keyword>
<dbReference type="SMART" id="SM00091">
    <property type="entry name" value="PAS"/>
    <property type="match status" value="2"/>
</dbReference>
<dbReference type="InterPro" id="IPR003593">
    <property type="entry name" value="AAA+_ATPase"/>
</dbReference>
<organism evidence="7 8">
    <name type="scientific">Ornithinibacillus salinisoli</name>
    <dbReference type="NCBI Taxonomy" id="1848459"/>
    <lineage>
        <taxon>Bacteria</taxon>
        <taxon>Bacillati</taxon>
        <taxon>Bacillota</taxon>
        <taxon>Bacilli</taxon>
        <taxon>Bacillales</taxon>
        <taxon>Bacillaceae</taxon>
        <taxon>Ornithinibacillus</taxon>
    </lineage>
</organism>
<dbReference type="InterPro" id="IPR009057">
    <property type="entry name" value="Homeodomain-like_sf"/>
</dbReference>
<dbReference type="NCBIfam" id="TIGR00229">
    <property type="entry name" value="sensory_box"/>
    <property type="match status" value="2"/>
</dbReference>
<dbReference type="EMBL" id="JBHUHQ010000021">
    <property type="protein sequence ID" value="MFD2045952.1"/>
    <property type="molecule type" value="Genomic_DNA"/>
</dbReference>
<dbReference type="InterPro" id="IPR013767">
    <property type="entry name" value="PAS_fold"/>
</dbReference>
<dbReference type="Pfam" id="PF25601">
    <property type="entry name" value="AAA_lid_14"/>
    <property type="match status" value="1"/>
</dbReference>
<dbReference type="PANTHER" id="PTHR32071:SF121">
    <property type="entry name" value="SIGMA L-DEPENDENT TRANSCRIPTIONAL REGULATOR YQIR-RELATED"/>
    <property type="match status" value="1"/>
</dbReference>
<evidence type="ECO:0000256" key="3">
    <source>
        <dbReference type="ARBA" id="ARBA00023015"/>
    </source>
</evidence>
<dbReference type="InterPro" id="IPR025662">
    <property type="entry name" value="Sigma_54_int_dom_ATP-bd_1"/>
</dbReference>
<evidence type="ECO:0000256" key="1">
    <source>
        <dbReference type="ARBA" id="ARBA00022741"/>
    </source>
</evidence>
<sequence>MKRVLIVGAGKGGSALFKILFPIDRMNVIAMIDTNPDAKGLELARQYNIPTGNDWKYWINEKVDIIIEATGNENVLNEILQTRKQETVVIPGSVAYVISELLDEKEALLDKLTDQTNNQELILSNIRDGMIVINEQEVIQFVNKSAEQIFGNSKANLVGKQIDKVIPNTRLPQILRSRRKEVNQKLLLENGKMVITTRLPIINANDQLIGAFAVFKDITEVLNLAEENTDLNEIKTMLEAIIQSSDEAISVVDENGIGLMINPAYTRITGLKETDVIGEPATVDISEGESMHMKVLQTRRPVRGVRMKVGPSKRDVLVNVAPVIVDGKIKGSVGVLHDVSEIKSLTSELKRARQIIRNLEAKYTFDDIIGKSNEMQLALEQAKVGAKTPATVLLRGESGTGKELFAHAIHNESNRKHNKFIRVNCAAIAESILESELFGYEEGAFSGAKRGGKKGLFEEANMGSIFLDEIGELSLHMQAKLLRVLQENEIVRVGGTDPVMIDVRIIAATNVNLEKAIMNKTFREDLYYRLNKLPIFIPSLQERISDLPELIHHIIQKMNQDYGRNVTTISNDALLALDAYHWPGNVRELENVIGRAMIYMEMNEEVIKQEHIPSLQTMSQNSSEEISIRLDLPLQDAVEQYEKELISSVYKQSGFNKTKTAKRLDISIRNLYYKLEKYNIAKSNLQ</sequence>
<dbReference type="Gene3D" id="3.30.450.20">
    <property type="entry name" value="PAS domain"/>
    <property type="match status" value="2"/>
</dbReference>
<dbReference type="SUPFAM" id="SSF46689">
    <property type="entry name" value="Homeodomain-like"/>
    <property type="match status" value="1"/>
</dbReference>
<dbReference type="Pfam" id="PF02954">
    <property type="entry name" value="HTH_8"/>
    <property type="match status" value="1"/>
</dbReference>
<feature type="domain" description="PAS" evidence="6">
    <location>
        <begin position="234"/>
        <end position="285"/>
    </location>
</feature>
<dbReference type="Gene3D" id="3.40.50.720">
    <property type="entry name" value="NAD(P)-binding Rossmann-like Domain"/>
    <property type="match status" value="1"/>
</dbReference>
<evidence type="ECO:0000313" key="8">
    <source>
        <dbReference type="Proteomes" id="UP001597383"/>
    </source>
</evidence>
<dbReference type="InterPro" id="IPR002197">
    <property type="entry name" value="HTH_Fis"/>
</dbReference>
<dbReference type="InterPro" id="IPR036291">
    <property type="entry name" value="NAD(P)-bd_dom_sf"/>
</dbReference>
<dbReference type="Proteomes" id="UP001597383">
    <property type="component" value="Unassembled WGS sequence"/>
</dbReference>
<evidence type="ECO:0000256" key="4">
    <source>
        <dbReference type="ARBA" id="ARBA00023163"/>
    </source>
</evidence>
<dbReference type="Pfam" id="PF13426">
    <property type="entry name" value="PAS_9"/>
    <property type="match status" value="1"/>
</dbReference>
<accession>A0ABW4W335</accession>
<dbReference type="SMART" id="SM00382">
    <property type="entry name" value="AAA"/>
    <property type="match status" value="1"/>
</dbReference>
<dbReference type="PROSITE" id="PS00688">
    <property type="entry name" value="SIGMA54_INTERACT_3"/>
    <property type="match status" value="1"/>
</dbReference>
<dbReference type="InterPro" id="IPR035965">
    <property type="entry name" value="PAS-like_dom_sf"/>
</dbReference>
<dbReference type="RefSeq" id="WP_377557113.1">
    <property type="nucleotide sequence ID" value="NZ_JBHUHQ010000021.1"/>
</dbReference>
<dbReference type="Pfam" id="PF00158">
    <property type="entry name" value="Sigma54_activat"/>
    <property type="match status" value="1"/>
</dbReference>
<dbReference type="PROSITE" id="PS50045">
    <property type="entry name" value="SIGMA54_INTERACT_4"/>
    <property type="match status" value="1"/>
</dbReference>
<dbReference type="PROSITE" id="PS50112">
    <property type="entry name" value="PAS"/>
    <property type="match status" value="2"/>
</dbReference>
<name>A0ABW4W335_9BACI</name>
<keyword evidence="4" id="KW-0804">Transcription</keyword>
<comment type="caution">
    <text evidence="7">The sequence shown here is derived from an EMBL/GenBank/DDBJ whole genome shotgun (WGS) entry which is preliminary data.</text>
</comment>
<dbReference type="InterPro" id="IPR025944">
    <property type="entry name" value="Sigma_54_int_dom_CS"/>
</dbReference>
<dbReference type="CDD" id="cd00130">
    <property type="entry name" value="PAS"/>
    <property type="match status" value="2"/>
</dbReference>
<dbReference type="Pfam" id="PF00989">
    <property type="entry name" value="PAS"/>
    <property type="match status" value="1"/>
</dbReference>
<dbReference type="SUPFAM" id="SSF55785">
    <property type="entry name" value="PYP-like sensor domain (PAS domain)"/>
    <property type="match status" value="2"/>
</dbReference>
<dbReference type="Gene3D" id="3.40.50.300">
    <property type="entry name" value="P-loop containing nucleotide triphosphate hydrolases"/>
    <property type="match status" value="1"/>
</dbReference>
<dbReference type="SUPFAM" id="SSF51735">
    <property type="entry name" value="NAD(P)-binding Rossmann-fold domains"/>
    <property type="match status" value="1"/>
</dbReference>
<dbReference type="PROSITE" id="PS00675">
    <property type="entry name" value="SIGMA54_INTERACT_1"/>
    <property type="match status" value="1"/>
</dbReference>
<dbReference type="Gene3D" id="1.10.8.60">
    <property type="match status" value="1"/>
</dbReference>
<feature type="domain" description="PAS" evidence="6">
    <location>
        <begin position="115"/>
        <end position="170"/>
    </location>
</feature>
<dbReference type="PANTHER" id="PTHR32071">
    <property type="entry name" value="TRANSCRIPTIONAL REGULATORY PROTEIN"/>
    <property type="match status" value="1"/>
</dbReference>
<keyword evidence="3" id="KW-0805">Transcription regulation</keyword>
<evidence type="ECO:0000256" key="2">
    <source>
        <dbReference type="ARBA" id="ARBA00022840"/>
    </source>
</evidence>
<reference evidence="8" key="1">
    <citation type="journal article" date="2019" name="Int. J. Syst. Evol. Microbiol.">
        <title>The Global Catalogue of Microorganisms (GCM) 10K type strain sequencing project: providing services to taxonomists for standard genome sequencing and annotation.</title>
        <authorList>
            <consortium name="The Broad Institute Genomics Platform"/>
            <consortium name="The Broad Institute Genome Sequencing Center for Infectious Disease"/>
            <person name="Wu L."/>
            <person name="Ma J."/>
        </authorList>
    </citation>
    <scope>NUCLEOTIDE SEQUENCE [LARGE SCALE GENOMIC DNA]</scope>
    <source>
        <strain evidence="8">R28</strain>
    </source>
</reference>
<dbReference type="CDD" id="cd00009">
    <property type="entry name" value="AAA"/>
    <property type="match status" value="1"/>
</dbReference>